<reference evidence="8 9" key="1">
    <citation type="journal article" date="2021" name="Nat. Commun.">
        <title>Incipient diploidization of the medicinal plant Perilla within 10,000 years.</title>
        <authorList>
            <person name="Zhang Y."/>
            <person name="Shen Q."/>
            <person name="Leng L."/>
            <person name="Zhang D."/>
            <person name="Chen S."/>
            <person name="Shi Y."/>
            <person name="Ning Z."/>
            <person name="Chen S."/>
        </authorList>
    </citation>
    <scope>NUCLEOTIDE SEQUENCE [LARGE SCALE GENOMIC DNA]</scope>
    <source>
        <strain evidence="9">cv. PC099</strain>
    </source>
</reference>
<dbReference type="PANTHER" id="PTHR11945:SF776">
    <property type="entry name" value="AGAMOUS-LIKE 50-RELATED"/>
    <property type="match status" value="1"/>
</dbReference>
<keyword evidence="5" id="KW-0539">Nucleus</keyword>
<name>A0AAD4JHZ0_PERFH</name>
<dbReference type="GO" id="GO:0000978">
    <property type="term" value="F:RNA polymerase II cis-regulatory region sequence-specific DNA binding"/>
    <property type="evidence" value="ECO:0007669"/>
    <property type="project" value="TreeGrafter"/>
</dbReference>
<dbReference type="PROSITE" id="PS50066">
    <property type="entry name" value="MADS_BOX_2"/>
    <property type="match status" value="1"/>
</dbReference>
<protein>
    <recommendedName>
        <fullName evidence="7">MADS-box domain-containing protein</fullName>
    </recommendedName>
</protein>
<evidence type="ECO:0000256" key="3">
    <source>
        <dbReference type="ARBA" id="ARBA00023125"/>
    </source>
</evidence>
<evidence type="ECO:0000256" key="1">
    <source>
        <dbReference type="ARBA" id="ARBA00004123"/>
    </source>
</evidence>
<dbReference type="Proteomes" id="UP001190926">
    <property type="component" value="Unassembled WGS sequence"/>
</dbReference>
<dbReference type="Pfam" id="PF00319">
    <property type="entry name" value="SRF-TF"/>
    <property type="match status" value="1"/>
</dbReference>
<evidence type="ECO:0000256" key="6">
    <source>
        <dbReference type="SAM" id="MobiDB-lite"/>
    </source>
</evidence>
<dbReference type="PRINTS" id="PR00404">
    <property type="entry name" value="MADSDOMAIN"/>
</dbReference>
<dbReference type="GO" id="GO:0045944">
    <property type="term" value="P:positive regulation of transcription by RNA polymerase II"/>
    <property type="evidence" value="ECO:0007669"/>
    <property type="project" value="InterPro"/>
</dbReference>
<dbReference type="AlphaFoldDB" id="A0AAD4JHZ0"/>
<dbReference type="SMART" id="SM00432">
    <property type="entry name" value="MADS"/>
    <property type="match status" value="1"/>
</dbReference>
<feature type="region of interest" description="Disordered" evidence="6">
    <location>
        <begin position="345"/>
        <end position="381"/>
    </location>
</feature>
<dbReference type="GO" id="GO:0005634">
    <property type="term" value="C:nucleus"/>
    <property type="evidence" value="ECO:0007669"/>
    <property type="project" value="UniProtKB-SubCell"/>
</dbReference>
<comment type="subcellular location">
    <subcellularLocation>
        <location evidence="1">Nucleus</location>
    </subcellularLocation>
</comment>
<comment type="caution">
    <text evidence="8">The sequence shown here is derived from an EMBL/GenBank/DDBJ whole genome shotgun (WGS) entry which is preliminary data.</text>
</comment>
<evidence type="ECO:0000256" key="5">
    <source>
        <dbReference type="ARBA" id="ARBA00023242"/>
    </source>
</evidence>
<sequence length="381" mass="40756">MNAFDEGNNNSSDDDNINHEDNTHNNEDEQPKKGKGRQKIAMAKIENETNLQVTFSKRRAGVFKKASELSTLCGAETAVVVFSPGNKPHSFGHPNVESVANRFLNAGNTDGNQPANSAEQLIMAHGEAAMHQRNHELIAIEAQLEREKLRKKELDELAKANQGSSSTPPQLDQLDYEQLEQLKQSIISFKRQFEEKVKNNNVNAVGNSSWDNAAGNYATSSHHQAGLGHAQASLGFPQAGLGHPQAGLGFPQAGFGHPEAGLGFHQAGLGFPQAGLGHPQAGLGFPPVYGYGDVNINPVIPGGPSFAYPDEGTSQGSYGYTVQYPPVGPNASHHNYAGVDPADVVQYHPETGSSDPNPDAAPPQAPRGNNTGFHGNYHRLP</sequence>
<accession>A0AAD4JHZ0</accession>
<dbReference type="InterPro" id="IPR002100">
    <property type="entry name" value="TF_MADSbox"/>
</dbReference>
<feature type="domain" description="MADS-box" evidence="7">
    <location>
        <begin position="35"/>
        <end position="95"/>
    </location>
</feature>
<dbReference type="GO" id="GO:0046983">
    <property type="term" value="F:protein dimerization activity"/>
    <property type="evidence" value="ECO:0007669"/>
    <property type="project" value="InterPro"/>
</dbReference>
<feature type="compositionally biased region" description="Low complexity" evidence="6">
    <location>
        <begin position="1"/>
        <end position="11"/>
    </location>
</feature>
<dbReference type="InterPro" id="IPR036879">
    <property type="entry name" value="TF_MADSbox_sf"/>
</dbReference>
<evidence type="ECO:0000313" key="9">
    <source>
        <dbReference type="Proteomes" id="UP001190926"/>
    </source>
</evidence>
<evidence type="ECO:0000256" key="4">
    <source>
        <dbReference type="ARBA" id="ARBA00023163"/>
    </source>
</evidence>
<feature type="region of interest" description="Disordered" evidence="6">
    <location>
        <begin position="1"/>
        <end position="39"/>
    </location>
</feature>
<dbReference type="Gene3D" id="3.40.1810.10">
    <property type="entry name" value="Transcription factor, MADS-box"/>
    <property type="match status" value="1"/>
</dbReference>
<gene>
    <name evidence="8" type="ORF">C2S53_009775</name>
</gene>
<keyword evidence="9" id="KW-1185">Reference proteome</keyword>
<organism evidence="8 9">
    <name type="scientific">Perilla frutescens var. hirtella</name>
    <name type="common">Perilla citriodora</name>
    <name type="synonym">Perilla setoyensis</name>
    <dbReference type="NCBI Taxonomy" id="608512"/>
    <lineage>
        <taxon>Eukaryota</taxon>
        <taxon>Viridiplantae</taxon>
        <taxon>Streptophyta</taxon>
        <taxon>Embryophyta</taxon>
        <taxon>Tracheophyta</taxon>
        <taxon>Spermatophyta</taxon>
        <taxon>Magnoliopsida</taxon>
        <taxon>eudicotyledons</taxon>
        <taxon>Gunneridae</taxon>
        <taxon>Pentapetalae</taxon>
        <taxon>asterids</taxon>
        <taxon>lamiids</taxon>
        <taxon>Lamiales</taxon>
        <taxon>Lamiaceae</taxon>
        <taxon>Nepetoideae</taxon>
        <taxon>Elsholtzieae</taxon>
        <taxon>Perilla</taxon>
    </lineage>
</organism>
<dbReference type="SUPFAM" id="SSF55455">
    <property type="entry name" value="SRF-like"/>
    <property type="match status" value="1"/>
</dbReference>
<evidence type="ECO:0000313" key="8">
    <source>
        <dbReference type="EMBL" id="KAH6833766.1"/>
    </source>
</evidence>
<dbReference type="CDD" id="cd00265">
    <property type="entry name" value="MADS_MEF2_like"/>
    <property type="match status" value="1"/>
</dbReference>
<keyword evidence="2" id="KW-0805">Transcription regulation</keyword>
<dbReference type="PANTHER" id="PTHR11945">
    <property type="entry name" value="MADS BOX PROTEIN"/>
    <property type="match status" value="1"/>
</dbReference>
<dbReference type="FunFam" id="3.40.1810.10:FF:000006">
    <property type="entry name" value="Agamous-like MADS-box protein AGL62"/>
    <property type="match status" value="1"/>
</dbReference>
<dbReference type="GO" id="GO:0000981">
    <property type="term" value="F:DNA-binding transcription factor activity, RNA polymerase II-specific"/>
    <property type="evidence" value="ECO:0007669"/>
    <property type="project" value="TreeGrafter"/>
</dbReference>
<evidence type="ECO:0000256" key="2">
    <source>
        <dbReference type="ARBA" id="ARBA00023015"/>
    </source>
</evidence>
<feature type="compositionally biased region" description="Basic and acidic residues" evidence="6">
    <location>
        <begin position="16"/>
        <end position="32"/>
    </location>
</feature>
<keyword evidence="4" id="KW-0804">Transcription</keyword>
<dbReference type="InterPro" id="IPR033896">
    <property type="entry name" value="MEF2-like_N"/>
</dbReference>
<proteinExistence type="predicted"/>
<keyword evidence="3" id="KW-0238">DNA-binding</keyword>
<dbReference type="EMBL" id="SDAM02000055">
    <property type="protein sequence ID" value="KAH6833766.1"/>
    <property type="molecule type" value="Genomic_DNA"/>
</dbReference>
<evidence type="ECO:0000259" key="7">
    <source>
        <dbReference type="PROSITE" id="PS50066"/>
    </source>
</evidence>